<dbReference type="InterPro" id="IPR037185">
    <property type="entry name" value="EmrE-like"/>
</dbReference>
<dbReference type="Pfam" id="PF00892">
    <property type="entry name" value="EamA"/>
    <property type="match status" value="2"/>
</dbReference>
<protein>
    <submittedName>
        <fullName evidence="3">Permease</fullName>
    </submittedName>
</protein>
<feature type="transmembrane region" description="Helical" evidence="1">
    <location>
        <begin position="131"/>
        <end position="148"/>
    </location>
</feature>
<dbReference type="GO" id="GO:0016020">
    <property type="term" value="C:membrane"/>
    <property type="evidence" value="ECO:0007669"/>
    <property type="project" value="InterPro"/>
</dbReference>
<name>A0A2T9X1Y0_9CREN</name>
<evidence type="ECO:0000256" key="1">
    <source>
        <dbReference type="SAM" id="Phobius"/>
    </source>
</evidence>
<feature type="transmembrane region" description="Helical" evidence="1">
    <location>
        <begin position="5"/>
        <end position="24"/>
    </location>
</feature>
<comment type="caution">
    <text evidence="3">The sequence shown here is derived from an EMBL/GenBank/DDBJ whole genome shotgun (WGS) entry which is preliminary data.</text>
</comment>
<dbReference type="SUPFAM" id="SSF103481">
    <property type="entry name" value="Multidrug resistance efflux transporter EmrE"/>
    <property type="match status" value="1"/>
</dbReference>
<dbReference type="Proteomes" id="UP000245638">
    <property type="component" value="Unassembled WGS sequence"/>
</dbReference>
<dbReference type="AlphaFoldDB" id="A0A2T9X1Y0"/>
<dbReference type="PANTHER" id="PTHR22911">
    <property type="entry name" value="ACYL-MALONYL CONDENSING ENZYME-RELATED"/>
    <property type="match status" value="1"/>
</dbReference>
<keyword evidence="1" id="KW-0472">Membrane</keyword>
<feature type="transmembrane region" description="Helical" evidence="1">
    <location>
        <begin position="246"/>
        <end position="263"/>
    </location>
</feature>
<dbReference type="PANTHER" id="PTHR22911:SF76">
    <property type="entry name" value="EAMA DOMAIN-CONTAINING PROTEIN"/>
    <property type="match status" value="1"/>
</dbReference>
<keyword evidence="1" id="KW-0812">Transmembrane</keyword>
<feature type="transmembrane region" description="Helical" evidence="1">
    <location>
        <begin position="83"/>
        <end position="101"/>
    </location>
</feature>
<feature type="transmembrane region" description="Helical" evidence="1">
    <location>
        <begin position="108"/>
        <end position="125"/>
    </location>
</feature>
<feature type="domain" description="EamA" evidence="2">
    <location>
        <begin position="4"/>
        <end position="124"/>
    </location>
</feature>
<feature type="transmembrane region" description="Helical" evidence="1">
    <location>
        <begin position="30"/>
        <end position="48"/>
    </location>
</feature>
<feature type="transmembrane region" description="Helical" evidence="1">
    <location>
        <begin position="220"/>
        <end position="240"/>
    </location>
</feature>
<feature type="transmembrane region" description="Helical" evidence="1">
    <location>
        <begin position="191"/>
        <end position="213"/>
    </location>
</feature>
<dbReference type="EMBL" id="QEFD01000234">
    <property type="protein sequence ID" value="PVU74096.1"/>
    <property type="molecule type" value="Genomic_DNA"/>
</dbReference>
<evidence type="ECO:0000313" key="3">
    <source>
        <dbReference type="EMBL" id="PVU74096.1"/>
    </source>
</evidence>
<proteinExistence type="predicted"/>
<feature type="domain" description="EamA" evidence="2">
    <location>
        <begin position="133"/>
        <end position="263"/>
    </location>
</feature>
<evidence type="ECO:0000313" key="4">
    <source>
        <dbReference type="Proteomes" id="UP000245638"/>
    </source>
</evidence>
<keyword evidence="1" id="KW-1133">Transmembrane helix</keyword>
<feature type="transmembrane region" description="Helical" evidence="1">
    <location>
        <begin position="60"/>
        <end position="77"/>
    </location>
</feature>
<feature type="transmembrane region" description="Helical" evidence="1">
    <location>
        <begin position="160"/>
        <end position="179"/>
    </location>
</feature>
<organism evidence="3 4">
    <name type="scientific">Acidianus hospitalis</name>
    <dbReference type="NCBI Taxonomy" id="563177"/>
    <lineage>
        <taxon>Archaea</taxon>
        <taxon>Thermoproteota</taxon>
        <taxon>Thermoprotei</taxon>
        <taxon>Sulfolobales</taxon>
        <taxon>Sulfolobaceae</taxon>
        <taxon>Acidianus</taxon>
    </lineage>
</organism>
<gene>
    <name evidence="3" type="ORF">DDW13_09030</name>
</gene>
<accession>A0A2T9X1Y0</accession>
<evidence type="ECO:0000259" key="2">
    <source>
        <dbReference type="Pfam" id="PF00892"/>
    </source>
</evidence>
<reference evidence="3 4" key="1">
    <citation type="journal article" date="2015" name="Appl. Environ. Microbiol.">
        <title>Nanoarchaeota, Their Sulfolobales Host, and Nanoarchaeota Virus Distribution across Yellowstone National Park Hot Springs.</title>
        <authorList>
            <person name="Munson-McGee J.H."/>
            <person name="Field E.K."/>
            <person name="Bateson M."/>
            <person name="Rooney C."/>
            <person name="Stepanauskas R."/>
            <person name="Young M.J."/>
        </authorList>
    </citation>
    <scope>NUCLEOTIDE SEQUENCE [LARGE SCALE GENOMIC DNA]</scope>
    <source>
        <strain evidence="3">SCGC AC-742_N10</strain>
    </source>
</reference>
<dbReference type="InterPro" id="IPR000620">
    <property type="entry name" value="EamA_dom"/>
</dbReference>
<sequence>MNKSYVILIIGGISFGTAAIFIKFSDLTPGAIAFFRFLVAGLILSLGNIDLKKIIKYSPFGLLLSLHMITFILGVYNTTIIDATVLVSTSPFFAILLSPLSKFKAERIDIIITTIGFSGIIIMNYPLQIGYIYGNIMSLISAFLISLYTTLLSRNEENPLVLTSSIYISSSIFSLPFMIYQGIGKIDSTSVLSLLGLIFIPTLIGHTSVIYASNKVKPQYIETIGLLEPVVASIIAIFTFNQIPTLFEVLGSVLIVSSIILVINKK</sequence>